<evidence type="ECO:0000256" key="1">
    <source>
        <dbReference type="SAM" id="Phobius"/>
    </source>
</evidence>
<evidence type="ECO:0000313" key="3">
    <source>
        <dbReference type="Proteomes" id="UP001517376"/>
    </source>
</evidence>
<dbReference type="Proteomes" id="UP001517376">
    <property type="component" value="Unassembled WGS sequence"/>
</dbReference>
<evidence type="ECO:0008006" key="4">
    <source>
        <dbReference type="Google" id="ProtNLM"/>
    </source>
</evidence>
<name>A0ABW9Y091_9RHOB</name>
<sequence length="116" mass="12445">MTERKGAVTRAEFEAMRAEIAALVETVDAQARQAADAQALRHEDSQKIDRLYQALMVPQPGNEKALVDRVAAVAIAFEVGDQATRWIVRGAQVLAALGVIVGTIWAIRHGGGGPTR</sequence>
<gene>
    <name evidence="2" type="ORF">GU920_00055</name>
</gene>
<feature type="transmembrane region" description="Helical" evidence="1">
    <location>
        <begin position="86"/>
        <end position="107"/>
    </location>
</feature>
<keyword evidence="3" id="KW-1185">Reference proteome</keyword>
<accession>A0ABW9Y091</accession>
<evidence type="ECO:0000313" key="2">
    <source>
        <dbReference type="EMBL" id="NBE05920.1"/>
    </source>
</evidence>
<dbReference type="RefSeq" id="WP_161764736.1">
    <property type="nucleotide sequence ID" value="NZ_JAAATW010000001.1"/>
</dbReference>
<proteinExistence type="predicted"/>
<keyword evidence="1" id="KW-0472">Membrane</keyword>
<comment type="caution">
    <text evidence="2">The sequence shown here is derived from an EMBL/GenBank/DDBJ whole genome shotgun (WGS) entry which is preliminary data.</text>
</comment>
<dbReference type="EMBL" id="JAAATW010000001">
    <property type="protein sequence ID" value="NBE05920.1"/>
    <property type="molecule type" value="Genomic_DNA"/>
</dbReference>
<keyword evidence="1" id="KW-1133">Transmembrane helix</keyword>
<organism evidence="2 3">
    <name type="scientific">Paragemmobacter ruber</name>
    <dbReference type="NCBI Taxonomy" id="1985673"/>
    <lineage>
        <taxon>Bacteria</taxon>
        <taxon>Pseudomonadati</taxon>
        <taxon>Pseudomonadota</taxon>
        <taxon>Alphaproteobacteria</taxon>
        <taxon>Rhodobacterales</taxon>
        <taxon>Paracoccaceae</taxon>
        <taxon>Paragemmobacter</taxon>
    </lineage>
</organism>
<reference evidence="3" key="1">
    <citation type="submission" date="2020-01" db="EMBL/GenBank/DDBJ databases">
        <title>Sphingomonas sp. strain CSW-10.</title>
        <authorList>
            <person name="Chen W.-M."/>
        </authorList>
    </citation>
    <scope>NUCLEOTIDE SEQUENCE [LARGE SCALE GENOMIC DNA]</scope>
    <source>
        <strain evidence="3">CCP-1</strain>
    </source>
</reference>
<keyword evidence="1" id="KW-0812">Transmembrane</keyword>
<protein>
    <recommendedName>
        <fullName evidence="4">DUF3618 domain-containing protein</fullName>
    </recommendedName>
</protein>